<dbReference type="OrthoDB" id="10429783at2759"/>
<feature type="region of interest" description="Disordered" evidence="1">
    <location>
        <begin position="23"/>
        <end position="46"/>
    </location>
</feature>
<dbReference type="AlphaFoldDB" id="A0A132NN10"/>
<keyword evidence="2" id="KW-1133">Transmembrane helix</keyword>
<keyword evidence="2" id="KW-0472">Membrane</keyword>
<dbReference type="VEuPathDB" id="GiardiaDB:QR46_4561"/>
<sequence length="475" mass="50040">MQPDVKEKFQKLSTTVLSASAEMTHLNLQQQNSNNLPSQPEPPQERPAAITITKVAPVRHVGPLIEISSAESSVVSHIDSVDDAIYTAESRMLINEDSVLYESEGIVNNQKANSCLDVMREHLLIYIIIIILFLLAIILIILIAILYIKLIDLKVTNLMVTNRALVGYSSWSDPTILQASSTGQVNAPTSYSLITPSFLEQRSSCVNVTTVDTQLETLNSGISLANSALTAVRAFFGTINALKITFNTSLVKNIASATAALNATSLEISSYLNATTLSAEKLDVPTVHAQTMSLPSSTLTANTLVFTESMTVDTIAHRTLTVEDITATSLSVGGSGNTFSVSGGPVTVTPLDSTRGVNITAELTASTPHFTHIQSDSTEDTNLTISAFSSNSEINVSSVVVKDTAASTNVVSLTSNGDVSTLTVSGTTKPDTVLTAQSGATPGSVTSSLSTSGISCGSIKTTSLTSTKCVCDKNP</sequence>
<gene>
    <name evidence="3" type="ORF">QR46_4561</name>
</gene>
<evidence type="ECO:0000313" key="3">
    <source>
        <dbReference type="EMBL" id="KWX11475.1"/>
    </source>
</evidence>
<feature type="compositionally biased region" description="Low complexity" evidence="1">
    <location>
        <begin position="26"/>
        <end position="38"/>
    </location>
</feature>
<dbReference type="Proteomes" id="UP000070089">
    <property type="component" value="Unassembled WGS sequence"/>
</dbReference>
<protein>
    <submittedName>
        <fullName evidence="3">Uncharacterized protein</fullName>
    </submittedName>
</protein>
<name>A0A132NN10_GIAIN</name>
<accession>A0A132NN10</accession>
<feature type="transmembrane region" description="Helical" evidence="2">
    <location>
        <begin position="123"/>
        <end position="148"/>
    </location>
</feature>
<dbReference type="EMBL" id="JXTI01000183">
    <property type="protein sequence ID" value="KWX11475.1"/>
    <property type="molecule type" value="Genomic_DNA"/>
</dbReference>
<organism evidence="3 4">
    <name type="scientific">Giardia duodenalis assemblage B</name>
    <dbReference type="NCBI Taxonomy" id="1394984"/>
    <lineage>
        <taxon>Eukaryota</taxon>
        <taxon>Metamonada</taxon>
        <taxon>Diplomonadida</taxon>
        <taxon>Hexamitidae</taxon>
        <taxon>Giardiinae</taxon>
        <taxon>Giardia</taxon>
    </lineage>
</organism>
<keyword evidence="2" id="KW-0812">Transmembrane</keyword>
<evidence type="ECO:0000256" key="2">
    <source>
        <dbReference type="SAM" id="Phobius"/>
    </source>
</evidence>
<evidence type="ECO:0000313" key="4">
    <source>
        <dbReference type="Proteomes" id="UP000070089"/>
    </source>
</evidence>
<comment type="caution">
    <text evidence="3">The sequence shown here is derived from an EMBL/GenBank/DDBJ whole genome shotgun (WGS) entry which is preliminary data.</text>
</comment>
<reference evidence="3 4" key="1">
    <citation type="journal article" date="2015" name="Mol. Biochem. Parasitol.">
        <title>Identification of polymorphic genes for use in assemblage B genotyping assays through comparative genomics of multiple assemblage B Giardia duodenalis isolates.</title>
        <authorList>
            <person name="Wielinga C."/>
            <person name="Thompson R.C."/>
            <person name="Monis P."/>
            <person name="Ryan U."/>
        </authorList>
    </citation>
    <scope>NUCLEOTIDE SEQUENCE [LARGE SCALE GENOMIC DNA]</scope>
    <source>
        <strain evidence="3 4">BAH15c1</strain>
    </source>
</reference>
<evidence type="ECO:0000256" key="1">
    <source>
        <dbReference type="SAM" id="MobiDB-lite"/>
    </source>
</evidence>
<proteinExistence type="predicted"/>